<dbReference type="EMBL" id="BTSY01000005">
    <property type="protein sequence ID" value="GMT28237.1"/>
    <property type="molecule type" value="Genomic_DNA"/>
</dbReference>
<dbReference type="InterPro" id="IPR002486">
    <property type="entry name" value="Col_cuticle_N"/>
</dbReference>
<reference evidence="5" key="1">
    <citation type="submission" date="2023-10" db="EMBL/GenBank/DDBJ databases">
        <title>Genome assembly of Pristionchus species.</title>
        <authorList>
            <person name="Yoshida K."/>
            <person name="Sommer R.J."/>
        </authorList>
    </citation>
    <scope>NUCLEOTIDE SEQUENCE</scope>
    <source>
        <strain evidence="5">RS5133</strain>
    </source>
</reference>
<feature type="region of interest" description="Disordered" evidence="2">
    <location>
        <begin position="151"/>
        <end position="345"/>
    </location>
</feature>
<keyword evidence="3" id="KW-1133">Transmembrane helix</keyword>
<accession>A0AAV5W8V3</accession>
<sequence length="345" mass="35519">MKVLEDDEEMRNRAEMFRFRRMAFSAVVLSTSTIIFSILLMPLVYQNVQKIHSSLQSDTAFCKSRNRDLWTELLTISLLRSGHTTNRSKREVNEEKSADEESTDDGRWLFGHFVKAADVIEHNNNPTGSGYGAAPIPQAQPQCCPCVQGPAGPAGHPGSDGADGADGNPGEDGPNGVDSPTLSPPQEDSYGVQRAVQTCQNECPPGPPGTPGQPGDKGQKGYPGQQGEPGSPGKPGAPGPPGKVGPMGQSGYPGRPGERGENGKHIQGQAPAGPPGRPGEMGLPGPPGAPGEKGKNGAPGIKGPQGDQGSPGPYGKPGPTGPPGPDGGKGTAGTCEHCPTPRTAP</sequence>
<evidence type="ECO:0000259" key="4">
    <source>
        <dbReference type="SMART" id="SM01088"/>
    </source>
</evidence>
<protein>
    <recommendedName>
        <fullName evidence="4">Nematode cuticle collagen N-terminal domain-containing protein</fullName>
    </recommendedName>
</protein>
<feature type="non-terminal residue" evidence="5">
    <location>
        <position position="345"/>
    </location>
</feature>
<dbReference type="Pfam" id="PF01484">
    <property type="entry name" value="Col_cuticle_N"/>
    <property type="match status" value="1"/>
</dbReference>
<evidence type="ECO:0000256" key="3">
    <source>
        <dbReference type="SAM" id="Phobius"/>
    </source>
</evidence>
<gene>
    <name evidence="5" type="ORF">PFISCL1PPCAC_19534</name>
</gene>
<evidence type="ECO:0000313" key="6">
    <source>
        <dbReference type="Proteomes" id="UP001432322"/>
    </source>
</evidence>
<keyword evidence="3" id="KW-0812">Transmembrane</keyword>
<feature type="transmembrane region" description="Helical" evidence="3">
    <location>
        <begin position="21"/>
        <end position="45"/>
    </location>
</feature>
<organism evidence="5 6">
    <name type="scientific">Pristionchus fissidentatus</name>
    <dbReference type="NCBI Taxonomy" id="1538716"/>
    <lineage>
        <taxon>Eukaryota</taxon>
        <taxon>Metazoa</taxon>
        <taxon>Ecdysozoa</taxon>
        <taxon>Nematoda</taxon>
        <taxon>Chromadorea</taxon>
        <taxon>Rhabditida</taxon>
        <taxon>Rhabditina</taxon>
        <taxon>Diplogasteromorpha</taxon>
        <taxon>Diplogasteroidea</taxon>
        <taxon>Neodiplogasteridae</taxon>
        <taxon>Pristionchus</taxon>
    </lineage>
</organism>
<dbReference type="InterPro" id="IPR008160">
    <property type="entry name" value="Collagen"/>
</dbReference>
<name>A0AAV5W8V3_9BILA</name>
<feature type="domain" description="Nematode cuticle collagen N-terminal" evidence="4">
    <location>
        <begin position="21"/>
        <end position="73"/>
    </location>
</feature>
<evidence type="ECO:0000256" key="2">
    <source>
        <dbReference type="SAM" id="MobiDB-lite"/>
    </source>
</evidence>
<proteinExistence type="predicted"/>
<evidence type="ECO:0000256" key="1">
    <source>
        <dbReference type="ARBA" id="ARBA00022737"/>
    </source>
</evidence>
<dbReference type="Pfam" id="PF01391">
    <property type="entry name" value="Collagen"/>
    <property type="match status" value="2"/>
</dbReference>
<dbReference type="PANTHER" id="PTHR24637:SF365">
    <property type="entry name" value="NEMATODE CUTICLE COLLAGEN N-TERMINAL DOMAIN-CONTAINING PROTEIN"/>
    <property type="match status" value="1"/>
</dbReference>
<dbReference type="Proteomes" id="UP001432322">
    <property type="component" value="Unassembled WGS sequence"/>
</dbReference>
<dbReference type="SMART" id="SM01088">
    <property type="entry name" value="Col_cuticle_N"/>
    <property type="match status" value="1"/>
</dbReference>
<feature type="region of interest" description="Disordered" evidence="2">
    <location>
        <begin position="84"/>
        <end position="104"/>
    </location>
</feature>
<dbReference type="AlphaFoldDB" id="A0AAV5W8V3"/>
<evidence type="ECO:0000313" key="5">
    <source>
        <dbReference type="EMBL" id="GMT28237.1"/>
    </source>
</evidence>
<feature type="compositionally biased region" description="Low complexity" evidence="2">
    <location>
        <begin position="213"/>
        <end position="231"/>
    </location>
</feature>
<keyword evidence="3" id="KW-0472">Membrane</keyword>
<dbReference type="PANTHER" id="PTHR24637">
    <property type="entry name" value="COLLAGEN"/>
    <property type="match status" value="1"/>
</dbReference>
<keyword evidence="6" id="KW-1185">Reference proteome</keyword>
<comment type="caution">
    <text evidence="5">The sequence shown here is derived from an EMBL/GenBank/DDBJ whole genome shotgun (WGS) entry which is preliminary data.</text>
</comment>
<dbReference type="GO" id="GO:0042302">
    <property type="term" value="F:structural constituent of cuticle"/>
    <property type="evidence" value="ECO:0007669"/>
    <property type="project" value="InterPro"/>
</dbReference>
<feature type="compositionally biased region" description="Pro residues" evidence="2">
    <location>
        <begin position="314"/>
        <end position="325"/>
    </location>
</feature>
<keyword evidence="1" id="KW-0677">Repeat</keyword>